<dbReference type="Pfam" id="PF00069">
    <property type="entry name" value="Pkinase"/>
    <property type="match status" value="1"/>
</dbReference>
<accession>X0X9T0</accession>
<keyword evidence="1" id="KW-0808">Transferase</keyword>
<dbReference type="PROSITE" id="PS00108">
    <property type="entry name" value="PROTEIN_KINASE_ST"/>
    <property type="match status" value="1"/>
</dbReference>
<keyword evidence="3" id="KW-0418">Kinase</keyword>
<evidence type="ECO:0000313" key="6">
    <source>
        <dbReference type="EMBL" id="GAG32167.1"/>
    </source>
</evidence>
<dbReference type="Gene3D" id="3.30.200.20">
    <property type="entry name" value="Phosphorylase Kinase, domain 1"/>
    <property type="match status" value="1"/>
</dbReference>
<dbReference type="EMBL" id="BARS01044070">
    <property type="protein sequence ID" value="GAG32167.1"/>
    <property type="molecule type" value="Genomic_DNA"/>
</dbReference>
<evidence type="ECO:0000256" key="3">
    <source>
        <dbReference type="ARBA" id="ARBA00022777"/>
    </source>
</evidence>
<proteinExistence type="predicted"/>
<dbReference type="PROSITE" id="PS50011">
    <property type="entry name" value="PROTEIN_KINASE_DOM"/>
    <property type="match status" value="1"/>
</dbReference>
<name>X0X9T0_9ZZZZ</name>
<feature type="non-terminal residue" evidence="6">
    <location>
        <position position="249"/>
    </location>
</feature>
<evidence type="ECO:0000256" key="4">
    <source>
        <dbReference type="ARBA" id="ARBA00022840"/>
    </source>
</evidence>
<dbReference type="GO" id="GO:0004674">
    <property type="term" value="F:protein serine/threonine kinase activity"/>
    <property type="evidence" value="ECO:0007669"/>
    <property type="project" value="TreeGrafter"/>
</dbReference>
<dbReference type="Gene3D" id="1.10.510.10">
    <property type="entry name" value="Transferase(Phosphotransferase) domain 1"/>
    <property type="match status" value="1"/>
</dbReference>
<keyword evidence="2" id="KW-0547">Nucleotide-binding</keyword>
<evidence type="ECO:0000259" key="5">
    <source>
        <dbReference type="PROSITE" id="PS50011"/>
    </source>
</evidence>
<dbReference type="InterPro" id="IPR011009">
    <property type="entry name" value="Kinase-like_dom_sf"/>
</dbReference>
<dbReference type="AlphaFoldDB" id="X0X9T0"/>
<dbReference type="InterPro" id="IPR000719">
    <property type="entry name" value="Prot_kinase_dom"/>
</dbReference>
<dbReference type="InterPro" id="IPR008271">
    <property type="entry name" value="Ser/Thr_kinase_AS"/>
</dbReference>
<dbReference type="SUPFAM" id="SSF56112">
    <property type="entry name" value="Protein kinase-like (PK-like)"/>
    <property type="match status" value="1"/>
</dbReference>
<dbReference type="PANTHER" id="PTHR43289">
    <property type="entry name" value="MITOGEN-ACTIVATED PROTEIN KINASE KINASE KINASE 20-RELATED"/>
    <property type="match status" value="1"/>
</dbReference>
<comment type="caution">
    <text evidence="6">The sequence shown here is derived from an EMBL/GenBank/DDBJ whole genome shotgun (WGS) entry which is preliminary data.</text>
</comment>
<feature type="domain" description="Protein kinase" evidence="5">
    <location>
        <begin position="1"/>
        <end position="249"/>
    </location>
</feature>
<dbReference type="SMART" id="SM00220">
    <property type="entry name" value="S_TKc"/>
    <property type="match status" value="1"/>
</dbReference>
<gene>
    <name evidence="6" type="ORF">S01H1_66632</name>
</gene>
<dbReference type="PROSITE" id="PS00107">
    <property type="entry name" value="PROTEIN_KINASE_ATP"/>
    <property type="match status" value="1"/>
</dbReference>
<dbReference type="CDD" id="cd14014">
    <property type="entry name" value="STKc_PknB_like"/>
    <property type="match status" value="1"/>
</dbReference>
<organism evidence="6">
    <name type="scientific">marine sediment metagenome</name>
    <dbReference type="NCBI Taxonomy" id="412755"/>
    <lineage>
        <taxon>unclassified sequences</taxon>
        <taxon>metagenomes</taxon>
        <taxon>ecological metagenomes</taxon>
    </lineage>
</organism>
<dbReference type="PANTHER" id="PTHR43289:SF6">
    <property type="entry name" value="SERINE_THREONINE-PROTEIN KINASE NEKL-3"/>
    <property type="match status" value="1"/>
</dbReference>
<evidence type="ECO:0000256" key="2">
    <source>
        <dbReference type="ARBA" id="ARBA00022741"/>
    </source>
</evidence>
<protein>
    <recommendedName>
        <fullName evidence="5">Protein kinase domain-containing protein</fullName>
    </recommendedName>
</protein>
<keyword evidence="4" id="KW-0067">ATP-binding</keyword>
<feature type="non-terminal residue" evidence="6">
    <location>
        <position position="1"/>
    </location>
</feature>
<reference evidence="6" key="1">
    <citation type="journal article" date="2014" name="Front. Microbiol.">
        <title>High frequency of phylogenetically diverse reductive dehalogenase-homologous genes in deep subseafloor sedimentary metagenomes.</title>
        <authorList>
            <person name="Kawai M."/>
            <person name="Futagami T."/>
            <person name="Toyoda A."/>
            <person name="Takaki Y."/>
            <person name="Nishi S."/>
            <person name="Hori S."/>
            <person name="Arai W."/>
            <person name="Tsubouchi T."/>
            <person name="Morono Y."/>
            <person name="Uchiyama I."/>
            <person name="Ito T."/>
            <person name="Fujiyama A."/>
            <person name="Inagaki F."/>
            <person name="Takami H."/>
        </authorList>
    </citation>
    <scope>NUCLEOTIDE SEQUENCE</scope>
    <source>
        <strain evidence="6">Expedition CK06-06</strain>
    </source>
</reference>
<evidence type="ECO:0000256" key="1">
    <source>
        <dbReference type="ARBA" id="ARBA00022679"/>
    </source>
</evidence>
<dbReference type="InterPro" id="IPR017441">
    <property type="entry name" value="Protein_kinase_ATP_BS"/>
</dbReference>
<dbReference type="GO" id="GO:0005524">
    <property type="term" value="F:ATP binding"/>
    <property type="evidence" value="ECO:0007669"/>
    <property type="project" value="UniProtKB-KW"/>
</dbReference>
<sequence length="249" mass="27414">GKKLGEGGMGAVYEAKHQMLARPAAIKLIRRPDGLAGDKNWLSRFEREAQATACLQSPHTISIYDFGKTKEGTFYYVMERLHGTDLATLVERVGILSPGRAIHVLRQVCRSLAEAHGAGFIHRDIKPANIFVCRQALELDFAKVLDFGLVKANFEQRSIELTQAETLLGTPAYMSPEMIEGHPVDGRADLYSLGCVAYWSLTGRPVFEANNPAAVVVSHLTEAPQSVREVVGDEIPEELDRIVSRCLAK</sequence>